<dbReference type="InterPro" id="IPR036105">
    <property type="entry name" value="DiNase_FeMo-co_biosyn_sf"/>
</dbReference>
<comment type="caution">
    <text evidence="3">The sequence shown here is derived from an EMBL/GenBank/DDBJ whole genome shotgun (WGS) entry which is preliminary data.</text>
</comment>
<dbReference type="Proteomes" id="UP000228886">
    <property type="component" value="Unassembled WGS sequence"/>
</dbReference>
<gene>
    <name evidence="3" type="ORF">COS11_06955</name>
</gene>
<organism evidence="3 4">
    <name type="scientific">bacterium (Candidatus Ratteibacteria) CG01_land_8_20_14_3_00_40_19</name>
    <dbReference type="NCBI Taxonomy" id="2014290"/>
    <lineage>
        <taxon>Bacteria</taxon>
        <taxon>Candidatus Ratteibacteria</taxon>
    </lineage>
</organism>
<feature type="region of interest" description="Disordered" evidence="1">
    <location>
        <begin position="103"/>
        <end position="123"/>
    </location>
</feature>
<dbReference type="SUPFAM" id="SSF53146">
    <property type="entry name" value="Nitrogenase accessory factor-like"/>
    <property type="match status" value="1"/>
</dbReference>
<dbReference type="EMBL" id="PETL01000331">
    <property type="protein sequence ID" value="PIV63534.1"/>
    <property type="molecule type" value="Genomic_DNA"/>
</dbReference>
<reference evidence="4" key="1">
    <citation type="submission" date="2017-09" db="EMBL/GenBank/DDBJ databases">
        <title>Depth-based differentiation of microbial function through sediment-hosted aquifers and enrichment of novel symbionts in the deep terrestrial subsurface.</title>
        <authorList>
            <person name="Probst A.J."/>
            <person name="Ladd B."/>
            <person name="Jarett J.K."/>
            <person name="Geller-Mcgrath D.E."/>
            <person name="Sieber C.M.K."/>
            <person name="Emerson J.B."/>
            <person name="Anantharaman K."/>
            <person name="Thomas B.C."/>
            <person name="Malmstrom R."/>
            <person name="Stieglmeier M."/>
            <person name="Klingl A."/>
            <person name="Woyke T."/>
            <person name="Ryan C.M."/>
            <person name="Banfield J.F."/>
        </authorList>
    </citation>
    <scope>NUCLEOTIDE SEQUENCE [LARGE SCALE GENOMIC DNA]</scope>
</reference>
<name>A0A2M7E736_9BACT</name>
<sequence length="123" mass="12805">MKVAVSTDGDFVSPHFGRCPSFTIAEIAENKILKKDIISNPGHSPGFLPEFLAKQGIGYIITGGAGSRAQQLFADKGIQVVVGISGKVNEVLEKFAEGNLVGGKNPCKPGSGEGYGIKKEGGE</sequence>
<protein>
    <submittedName>
        <fullName evidence="3">Dinitrogenase iron-molybdenum cofactor</fullName>
    </submittedName>
</protein>
<dbReference type="InterPro" id="IPR033913">
    <property type="entry name" value="MTH1175_dom"/>
</dbReference>
<accession>A0A2M7E736</accession>
<evidence type="ECO:0000256" key="1">
    <source>
        <dbReference type="SAM" id="MobiDB-lite"/>
    </source>
</evidence>
<proteinExistence type="predicted"/>
<dbReference type="InterPro" id="IPR003731">
    <property type="entry name" value="Di-Nase_FeMo-co_biosynth"/>
</dbReference>
<feature type="domain" description="Dinitrogenase iron-molybdenum cofactor biosynthesis" evidence="2">
    <location>
        <begin position="8"/>
        <end position="96"/>
    </location>
</feature>
<evidence type="ECO:0000259" key="2">
    <source>
        <dbReference type="Pfam" id="PF02579"/>
    </source>
</evidence>
<dbReference type="CDD" id="cd00851">
    <property type="entry name" value="MTH1175"/>
    <property type="match status" value="1"/>
</dbReference>
<dbReference type="AlphaFoldDB" id="A0A2M7E736"/>
<dbReference type="Pfam" id="PF02579">
    <property type="entry name" value="Nitro_FeMo-Co"/>
    <property type="match status" value="1"/>
</dbReference>
<evidence type="ECO:0000313" key="3">
    <source>
        <dbReference type="EMBL" id="PIV63534.1"/>
    </source>
</evidence>
<evidence type="ECO:0000313" key="4">
    <source>
        <dbReference type="Proteomes" id="UP000228886"/>
    </source>
</evidence>
<dbReference type="Gene3D" id="3.30.420.130">
    <property type="entry name" value="Dinitrogenase iron-molybdenum cofactor biosynthesis domain"/>
    <property type="match status" value="1"/>
</dbReference>
<dbReference type="PANTHER" id="PTHR42983">
    <property type="entry name" value="DINITROGENASE IRON-MOLYBDENUM COFACTOR PROTEIN-RELATED"/>
    <property type="match status" value="1"/>
</dbReference>
<dbReference type="PANTHER" id="PTHR42983:SF1">
    <property type="entry name" value="IRON-MOLYBDENUM PROTEIN"/>
    <property type="match status" value="1"/>
</dbReference>